<feature type="domain" description="TLDc" evidence="6">
    <location>
        <begin position="623"/>
        <end position="829"/>
    </location>
</feature>
<accession>A0A1Y1JCL3</accession>
<dbReference type="GO" id="GO:0005739">
    <property type="term" value="C:mitochondrion"/>
    <property type="evidence" value="ECO:0007669"/>
    <property type="project" value="UniProtKB-SubCell"/>
</dbReference>
<comment type="subcellular location">
    <subcellularLocation>
        <location evidence="1">Mitochondrion</location>
    </subcellularLocation>
</comment>
<feature type="compositionally biased region" description="Low complexity" evidence="5">
    <location>
        <begin position="758"/>
        <end position="771"/>
    </location>
</feature>
<feature type="region of interest" description="Disordered" evidence="5">
    <location>
        <begin position="938"/>
        <end position="970"/>
    </location>
</feature>
<protein>
    <recommendedName>
        <fullName evidence="4">Oxidation resistance protein 1</fullName>
    </recommendedName>
</protein>
<keyword evidence="3" id="KW-0496">Mitochondrion</keyword>
<dbReference type="EMBL" id="BDQF01000008">
    <property type="protein sequence ID" value="GAW80261.1"/>
    <property type="molecule type" value="Genomic_DNA"/>
</dbReference>
<keyword evidence="8" id="KW-1185">Reference proteome</keyword>
<dbReference type="GeneID" id="39746974"/>
<dbReference type="InterPro" id="IPR006571">
    <property type="entry name" value="TLDc_dom"/>
</dbReference>
<dbReference type="PROSITE" id="PS51886">
    <property type="entry name" value="TLDC"/>
    <property type="match status" value="1"/>
</dbReference>
<name>A0A1Y1JCL3_PLAGO</name>
<dbReference type="Pfam" id="PF07534">
    <property type="entry name" value="TLD"/>
    <property type="match status" value="1"/>
</dbReference>
<dbReference type="OrthoDB" id="26679at2759"/>
<feature type="compositionally biased region" description="Basic and acidic residues" evidence="5">
    <location>
        <begin position="254"/>
        <end position="266"/>
    </location>
</feature>
<dbReference type="PANTHER" id="PTHR23354:SF62">
    <property type="entry name" value="MUSTARD, ISOFORM V"/>
    <property type="match status" value="1"/>
</dbReference>
<feature type="compositionally biased region" description="Basic and acidic residues" evidence="5">
    <location>
        <begin position="718"/>
        <end position="735"/>
    </location>
</feature>
<gene>
    <name evidence="7" type="ORF">PGO_071760</name>
</gene>
<feature type="compositionally biased region" description="Polar residues" evidence="5">
    <location>
        <begin position="772"/>
        <end position="782"/>
    </location>
</feature>
<evidence type="ECO:0000256" key="5">
    <source>
        <dbReference type="SAM" id="MobiDB-lite"/>
    </source>
</evidence>
<proteinExistence type="inferred from homology"/>
<feature type="region of interest" description="Disordered" evidence="5">
    <location>
        <begin position="237"/>
        <end position="266"/>
    </location>
</feature>
<evidence type="ECO:0000313" key="7">
    <source>
        <dbReference type="EMBL" id="GAW80261.1"/>
    </source>
</evidence>
<dbReference type="Proteomes" id="UP000195521">
    <property type="component" value="Unassembled WGS sequence"/>
</dbReference>
<evidence type="ECO:0000259" key="6">
    <source>
        <dbReference type="PROSITE" id="PS51886"/>
    </source>
</evidence>
<reference evidence="8" key="1">
    <citation type="submission" date="2017-04" db="EMBL/GenBank/DDBJ databases">
        <title>Plasmodium gonderi genome.</title>
        <authorList>
            <person name="Arisue N."/>
            <person name="Honma H."/>
            <person name="Kawai S."/>
            <person name="Tougan T."/>
            <person name="Tanabe K."/>
            <person name="Horii T."/>
        </authorList>
    </citation>
    <scope>NUCLEOTIDE SEQUENCE [LARGE SCALE GENOMIC DNA]</scope>
    <source>
        <strain evidence="8">ATCC 30045</strain>
    </source>
</reference>
<comment type="caution">
    <text evidence="7">The sequence shown here is derived from an EMBL/GenBank/DDBJ whole genome shotgun (WGS) entry which is preliminary data.</text>
</comment>
<evidence type="ECO:0000256" key="1">
    <source>
        <dbReference type="ARBA" id="ARBA00004173"/>
    </source>
</evidence>
<comment type="similarity">
    <text evidence="2">Belongs to the OXR1 family.</text>
</comment>
<evidence type="ECO:0000256" key="4">
    <source>
        <dbReference type="ARBA" id="ARBA00040604"/>
    </source>
</evidence>
<feature type="compositionally biased region" description="Polar residues" evidence="5">
    <location>
        <begin position="494"/>
        <end position="515"/>
    </location>
</feature>
<dbReference type="AlphaFoldDB" id="A0A1Y1JCL3"/>
<dbReference type="RefSeq" id="XP_028542850.1">
    <property type="nucleotide sequence ID" value="XM_028687049.1"/>
</dbReference>
<dbReference type="OMA" id="HPNITYK"/>
<dbReference type="PANTHER" id="PTHR23354">
    <property type="entry name" value="NUCLEOLAR PROTEIN 7/ESTROGEN RECEPTOR COACTIVATOR-RELATED"/>
    <property type="match status" value="1"/>
</dbReference>
<evidence type="ECO:0000313" key="8">
    <source>
        <dbReference type="Proteomes" id="UP000195521"/>
    </source>
</evidence>
<dbReference type="SMART" id="SM00584">
    <property type="entry name" value="TLDc"/>
    <property type="match status" value="1"/>
</dbReference>
<feature type="compositionally biased region" description="Polar residues" evidence="5">
    <location>
        <begin position="740"/>
        <end position="755"/>
    </location>
</feature>
<organism evidence="7 8">
    <name type="scientific">Plasmodium gonderi</name>
    <dbReference type="NCBI Taxonomy" id="77519"/>
    <lineage>
        <taxon>Eukaryota</taxon>
        <taxon>Sar</taxon>
        <taxon>Alveolata</taxon>
        <taxon>Apicomplexa</taxon>
        <taxon>Aconoidasida</taxon>
        <taxon>Haemosporida</taxon>
        <taxon>Plasmodiidae</taxon>
        <taxon>Plasmodium</taxon>
        <taxon>Plasmodium (Plasmodium)</taxon>
    </lineage>
</organism>
<sequence length="978" mass="112385">MDENHTNNKIKVLNFFQNEEIQENKEKTHYSSKFEFEKGIIRNAIVSGNSSKSTKLEEKDREKKNCIIFREQCEYCLTNFSISGHLILTKESLLFEPDLRDKNVITHGFGTYQIFIDLYDIYECAHIVMPTKDTYLCNNEDTCGFIQVLLKSIYSRVCDDSSHKKNSMGNCYSHVNNNTVNDDMNKQKSVSYYKYISRSLSYVFNLAQPLVQNASPFKEEKNDRIFGTANYSSHILKNVTSNDNLNEEENENENESKNRGENRNGEFKKNSLINFDITSPKNNIVEHLQDRDLKIYQKINETDYSKVITSHPNITYKNSLNLANSHYSFKDEVKHAIKNNGSTSIPYEKTKSESLKSSNIVTSHEGYSSSQNVICNYKSEQISNVCNEKNHVSKCPPRINNHQFANEITNQKRISDIMSTQMGASDDYFTRKTILNDVESLKREDSIIYERETTRSCSKSLKNISFEIHHTQLDSSSNVNNYLKDCVSIDASQGNYGNQGNDANRSTTEFGQNSEPNKKAHKKYEEKSFILFRFFNNNKAYETTTKIIKEIDEVRKSENKIKKTITAVPFTSNELLRCIIEQSLIAKESKNKIFGTANSMNDIKDLKYLASIPKLEYINGSVRLLNKEITKQINYYLPPTLSIKIWKMAFCSSIHGVSFKTLYRSVSNKGSVILLIYDMHNVLFGCFLDKLCCDNSYYGSGENFLFTFKDPEKKLNENQIKKKEDNGDGIVDKNYGKQHIGSSVNNGSTGNIYKSHNSDSSSKNYNTGSSSMNYNTGSSNGQHGNGRSVDSKKNIDNFGDSEEINDNVRRTNTNQDMKDIKMTNNWKISNSQEKLAVDFEPNMNGSFDSFSKQEKSPDSPITISDYVNNLKMNIHHVNCEKDSDEENYKKKYKDKESIVKPDDYSDKDNNENCGGSSNDMHYKMKTFNGEKFNHLMNPQNKSFYKSDKPNTGIMSKNEEEEEEEEKKKKKKIKIIMII</sequence>
<evidence type="ECO:0000256" key="3">
    <source>
        <dbReference type="ARBA" id="ARBA00023128"/>
    </source>
</evidence>
<feature type="region of interest" description="Disordered" evidence="5">
    <location>
        <begin position="718"/>
        <end position="812"/>
    </location>
</feature>
<feature type="region of interest" description="Disordered" evidence="5">
    <location>
        <begin position="494"/>
        <end position="518"/>
    </location>
</feature>
<evidence type="ECO:0000256" key="2">
    <source>
        <dbReference type="ARBA" id="ARBA00009540"/>
    </source>
</evidence>